<dbReference type="InterPro" id="IPR018313">
    <property type="entry name" value="SBP_3_CS"/>
</dbReference>
<feature type="domain" description="Solute-binding protein family 3/N-terminal" evidence="6">
    <location>
        <begin position="36"/>
        <end position="256"/>
    </location>
</feature>
<comment type="subcellular location">
    <subcellularLocation>
        <location evidence="1">Cell envelope</location>
    </subcellularLocation>
</comment>
<dbReference type="EMBL" id="QEQD01000008">
    <property type="protein sequence ID" value="RDF01817.1"/>
    <property type="molecule type" value="Genomic_DNA"/>
</dbReference>
<accession>A0A369ZCM7</accession>
<comment type="caution">
    <text evidence="7">The sequence shown here is derived from an EMBL/GenBank/DDBJ whole genome shotgun (WGS) entry which is preliminary data.</text>
</comment>
<evidence type="ECO:0000256" key="3">
    <source>
        <dbReference type="ARBA" id="ARBA00022729"/>
    </source>
</evidence>
<protein>
    <submittedName>
        <fullName evidence="7">Amino acid ABC transporter substrate-binding protein</fullName>
    </submittedName>
</protein>
<dbReference type="SMART" id="SM00062">
    <property type="entry name" value="PBPb"/>
    <property type="match status" value="1"/>
</dbReference>
<evidence type="ECO:0000256" key="4">
    <source>
        <dbReference type="RuleBase" id="RU003744"/>
    </source>
</evidence>
<dbReference type="RefSeq" id="WP_111313295.1">
    <property type="nucleotide sequence ID" value="NZ_JAUPSI010000109.1"/>
</dbReference>
<dbReference type="Gene3D" id="3.40.190.10">
    <property type="entry name" value="Periplasmic binding protein-like II"/>
    <property type="match status" value="2"/>
</dbReference>
<evidence type="ECO:0000313" key="8">
    <source>
        <dbReference type="Proteomes" id="UP000253999"/>
    </source>
</evidence>
<comment type="similarity">
    <text evidence="2 4">Belongs to the bacterial solute-binding protein 3 family.</text>
</comment>
<name>A0A369ZCM7_HAEPH</name>
<organism evidence="7 8">
    <name type="scientific">Haemophilus parahaemolyticus</name>
    <dbReference type="NCBI Taxonomy" id="735"/>
    <lineage>
        <taxon>Bacteria</taxon>
        <taxon>Pseudomonadati</taxon>
        <taxon>Pseudomonadota</taxon>
        <taxon>Gammaproteobacteria</taxon>
        <taxon>Pasteurellales</taxon>
        <taxon>Pasteurellaceae</taxon>
        <taxon>Haemophilus</taxon>
    </lineage>
</organism>
<dbReference type="PANTHER" id="PTHR35936:SF35">
    <property type="entry name" value="L-CYSTINE-BINDING PROTEIN TCYJ"/>
    <property type="match status" value="1"/>
</dbReference>
<keyword evidence="3 5" id="KW-0732">Signal</keyword>
<dbReference type="SUPFAM" id="SSF53850">
    <property type="entry name" value="Periplasmic binding protein-like II"/>
    <property type="match status" value="1"/>
</dbReference>
<gene>
    <name evidence="7" type="ORF">DPV98_07735</name>
</gene>
<dbReference type="PROSITE" id="PS01039">
    <property type="entry name" value="SBP_BACTERIAL_3"/>
    <property type="match status" value="1"/>
</dbReference>
<dbReference type="PANTHER" id="PTHR35936">
    <property type="entry name" value="MEMBRANE-BOUND LYTIC MUREIN TRANSGLYCOSYLASE F"/>
    <property type="match status" value="1"/>
</dbReference>
<evidence type="ECO:0000313" key="7">
    <source>
        <dbReference type="EMBL" id="RDF01817.1"/>
    </source>
</evidence>
<evidence type="ECO:0000256" key="5">
    <source>
        <dbReference type="SAM" id="SignalP"/>
    </source>
</evidence>
<reference evidence="7 8" key="1">
    <citation type="submission" date="2018-05" db="EMBL/GenBank/DDBJ databases">
        <title>Draft Genome Sequences for a Diverse set of 7 Haemophilus Species.</title>
        <authorList>
            <person name="Nichols M."/>
            <person name="Topaz N."/>
            <person name="Wang X."/>
            <person name="Wang X."/>
            <person name="Boxrud D."/>
        </authorList>
    </citation>
    <scope>NUCLEOTIDE SEQUENCE [LARGE SCALE GENOMIC DNA]</scope>
    <source>
        <strain evidence="7 8">C2010039593</strain>
    </source>
</reference>
<dbReference type="AlphaFoldDB" id="A0A369ZCM7"/>
<evidence type="ECO:0000256" key="2">
    <source>
        <dbReference type="ARBA" id="ARBA00010333"/>
    </source>
</evidence>
<dbReference type="InterPro" id="IPR001638">
    <property type="entry name" value="Solute-binding_3/MltF_N"/>
</dbReference>
<proteinExistence type="inferred from homology"/>
<feature type="chain" id="PRO_5016812291" evidence="5">
    <location>
        <begin position="24"/>
        <end position="260"/>
    </location>
</feature>
<dbReference type="GO" id="GO:0030313">
    <property type="term" value="C:cell envelope"/>
    <property type="evidence" value="ECO:0007669"/>
    <property type="project" value="UniProtKB-SubCell"/>
</dbReference>
<sequence>MLKKLSVIALTTLALATSTVASAKDSLLDRINQKGTITVGTEGTYAPFTYHDESGKLTGYDVEVTRAVAEKLGVKVEFKETNWDSMLAGLKAGRFDLVANQVALTTPERQAIFDKSEAYNWSGAVLVAPKTETRIQKIEDVKGLRAAQSLTSNYGELARKYEAVLVPVDGLAQSIKVIETKRADFTFNDSLAILDYIKKNPKSDLKIFWESDDKVGAGLVVDKGNDEALSKISKAIVELRNEGKLKALGEQFFGRDVSVK</sequence>
<evidence type="ECO:0000256" key="1">
    <source>
        <dbReference type="ARBA" id="ARBA00004196"/>
    </source>
</evidence>
<dbReference type="CDD" id="cd13711">
    <property type="entry name" value="PBP2_Ngo0372_TcyA"/>
    <property type="match status" value="1"/>
</dbReference>
<dbReference type="Pfam" id="PF00497">
    <property type="entry name" value="SBP_bac_3"/>
    <property type="match status" value="1"/>
</dbReference>
<evidence type="ECO:0000259" key="6">
    <source>
        <dbReference type="SMART" id="SM00062"/>
    </source>
</evidence>
<dbReference type="STRING" id="735.B0185_09140"/>
<feature type="signal peptide" evidence="5">
    <location>
        <begin position="1"/>
        <end position="23"/>
    </location>
</feature>
<dbReference type="Proteomes" id="UP000253999">
    <property type="component" value="Unassembled WGS sequence"/>
</dbReference>